<sequence>MANVKVTLTITEFCLHTGVSEDELTEIVGLGVIEPRNPTAADWVFDDHALTIFHRAQQLHRELALDWPGIAVTLTLLEEIEHLRKENSQLHQQLARFVTRP</sequence>
<name>A0A2X4V1A6_SERPL</name>
<dbReference type="Pfam" id="PF13591">
    <property type="entry name" value="MerR_2"/>
    <property type="match status" value="1"/>
</dbReference>
<proteinExistence type="predicted"/>
<dbReference type="AlphaFoldDB" id="A0A2X4V1A6"/>
<dbReference type="RefSeq" id="WP_006327698.1">
    <property type="nucleotide sequence ID" value="NZ_CAMISH010000006.1"/>
</dbReference>
<keyword evidence="4" id="KW-1185">Reference proteome</keyword>
<dbReference type="Proteomes" id="UP000594967">
    <property type="component" value="Chromosome"/>
</dbReference>
<protein>
    <submittedName>
        <fullName evidence="1">Chaperone modulator CbpM</fullName>
    </submittedName>
    <submittedName>
        <fullName evidence="2">Chaperone modulatory protein CbpM</fullName>
    </submittedName>
</protein>
<reference evidence="1 4" key="2">
    <citation type="submission" date="2020-12" db="EMBL/GenBank/DDBJ databases">
        <title>FDA dAtabase for Regulatory Grade micrObial Sequences (FDA-ARGOS): Supporting development and validation of Infectious Disease Dx tests.</title>
        <authorList>
            <person name="Sproer C."/>
            <person name="Gronow S."/>
            <person name="Severitt S."/>
            <person name="Schroder I."/>
            <person name="Tallon L."/>
            <person name="Sadzewicz L."/>
            <person name="Zhao X."/>
            <person name="Boylan J."/>
            <person name="Ott S."/>
            <person name="Bowen H."/>
            <person name="Vavikolanu K."/>
            <person name="Mehta A."/>
            <person name="Aluvathingal J."/>
            <person name="Nadendla S."/>
            <person name="Lowell S."/>
            <person name="Myers T."/>
            <person name="Yan Y."/>
            <person name="Sichtig H."/>
        </authorList>
    </citation>
    <scope>NUCLEOTIDE SEQUENCE [LARGE SCALE GENOMIC DNA]</scope>
    <source>
        <strain evidence="1 4">FDAARGOS_907</strain>
    </source>
</reference>
<dbReference type="Proteomes" id="UP000248897">
    <property type="component" value="Chromosome 1"/>
</dbReference>
<evidence type="ECO:0000313" key="1">
    <source>
        <dbReference type="EMBL" id="QPS19309.1"/>
    </source>
</evidence>
<evidence type="ECO:0000313" key="3">
    <source>
        <dbReference type="Proteomes" id="UP000248897"/>
    </source>
</evidence>
<dbReference type="Gene3D" id="1.10.1660.10">
    <property type="match status" value="1"/>
</dbReference>
<accession>A0A2X4V1A6</accession>
<evidence type="ECO:0000313" key="2">
    <source>
        <dbReference type="EMBL" id="SQI44933.1"/>
    </source>
</evidence>
<dbReference type="EMBL" id="CP065673">
    <property type="protein sequence ID" value="QPS19309.1"/>
    <property type="molecule type" value="Genomic_DNA"/>
</dbReference>
<dbReference type="EMBL" id="LS483469">
    <property type="protein sequence ID" value="SQI44933.1"/>
    <property type="molecule type" value="Genomic_DNA"/>
</dbReference>
<reference evidence="2 3" key="1">
    <citation type="submission" date="2018-06" db="EMBL/GenBank/DDBJ databases">
        <authorList>
            <consortium name="Pathogen Informatics"/>
            <person name="Doyle S."/>
        </authorList>
    </citation>
    <scope>NUCLEOTIDE SEQUENCE [LARGE SCALE GENOMIC DNA]</scope>
    <source>
        <strain evidence="2 3">NCTC12961</strain>
    </source>
</reference>
<dbReference type="STRING" id="82996.ADP72_15755"/>
<gene>
    <name evidence="2" type="primary">cbpM</name>
    <name evidence="1" type="ORF">I6G64_17170</name>
    <name evidence="2" type="ORF">NCTC12961_04826</name>
</gene>
<organism evidence="2 3">
    <name type="scientific">Serratia plymuthica</name>
    <dbReference type="NCBI Taxonomy" id="82996"/>
    <lineage>
        <taxon>Bacteria</taxon>
        <taxon>Pseudomonadati</taxon>
        <taxon>Pseudomonadota</taxon>
        <taxon>Gammaproteobacteria</taxon>
        <taxon>Enterobacterales</taxon>
        <taxon>Yersiniaceae</taxon>
        <taxon>Serratia</taxon>
    </lineage>
</organism>
<evidence type="ECO:0000313" key="4">
    <source>
        <dbReference type="Proteomes" id="UP000594967"/>
    </source>
</evidence>
<dbReference type="NCBIfam" id="NF007617">
    <property type="entry name" value="PRK10265.1"/>
    <property type="match status" value="1"/>
</dbReference>